<feature type="compositionally biased region" description="Basic and acidic residues" evidence="12">
    <location>
        <begin position="717"/>
        <end position="727"/>
    </location>
</feature>
<organism evidence="14 15">
    <name type="scientific">Heterodera trifolii</name>
    <dbReference type="NCBI Taxonomy" id="157864"/>
    <lineage>
        <taxon>Eukaryota</taxon>
        <taxon>Metazoa</taxon>
        <taxon>Ecdysozoa</taxon>
        <taxon>Nematoda</taxon>
        <taxon>Chromadorea</taxon>
        <taxon>Rhabditida</taxon>
        <taxon>Tylenchina</taxon>
        <taxon>Tylenchomorpha</taxon>
        <taxon>Tylenchoidea</taxon>
        <taxon>Heteroderidae</taxon>
        <taxon>Heteroderinae</taxon>
        <taxon>Heterodera</taxon>
    </lineage>
</organism>
<feature type="compositionally biased region" description="Basic residues" evidence="12">
    <location>
        <begin position="1455"/>
        <end position="1472"/>
    </location>
</feature>
<feature type="domain" description="Peptidase S59" evidence="13">
    <location>
        <begin position="771"/>
        <end position="915"/>
    </location>
</feature>
<dbReference type="Pfam" id="PF13634">
    <property type="entry name" value="Nucleoporin_FG"/>
    <property type="match status" value="4"/>
</dbReference>
<evidence type="ECO:0000256" key="2">
    <source>
        <dbReference type="ARBA" id="ARBA00004620"/>
    </source>
</evidence>
<feature type="compositionally biased region" description="Polar residues" evidence="12">
    <location>
        <begin position="728"/>
        <end position="739"/>
    </location>
</feature>
<accession>A0ABD2LVI6</accession>
<gene>
    <name evidence="14" type="ORF">niasHT_003881</name>
</gene>
<keyword evidence="6" id="KW-0068">Autocatalytic cleavage</keyword>
<keyword evidence="7" id="KW-0509">mRNA transport</keyword>
<reference evidence="14 15" key="1">
    <citation type="submission" date="2024-10" db="EMBL/GenBank/DDBJ databases">
        <authorList>
            <person name="Kim D."/>
        </authorList>
    </citation>
    <scope>NUCLEOTIDE SEQUENCE [LARGE SCALE GENOMIC DNA]</scope>
    <source>
        <strain evidence="14">BH-2024</strain>
    </source>
</reference>
<dbReference type="PANTHER" id="PTHR23198:SF6">
    <property type="entry name" value="NUCLEAR PORE COMPLEX PROTEIN NUP98-NUP96"/>
    <property type="match status" value="1"/>
</dbReference>
<keyword evidence="11" id="KW-0539">Nucleus</keyword>
<dbReference type="Pfam" id="PF12110">
    <property type="entry name" value="Nup96"/>
    <property type="match status" value="1"/>
</dbReference>
<dbReference type="Pfam" id="PF04096">
    <property type="entry name" value="Nucleoporin2"/>
    <property type="match status" value="1"/>
</dbReference>
<feature type="compositionally biased region" description="Low complexity" evidence="12">
    <location>
        <begin position="291"/>
        <end position="300"/>
    </location>
</feature>
<dbReference type="InterPro" id="IPR037665">
    <property type="entry name" value="Nucleoporin_S59-like"/>
</dbReference>
<dbReference type="Pfam" id="PF21240">
    <property type="entry name" value="Nup98_GLEBS"/>
    <property type="match status" value="1"/>
</dbReference>
<keyword evidence="15" id="KW-1185">Reference proteome</keyword>
<evidence type="ECO:0000256" key="3">
    <source>
        <dbReference type="ARBA" id="ARBA00008926"/>
    </source>
</evidence>
<dbReference type="InterPro" id="IPR036903">
    <property type="entry name" value="Nup98_auto-Pept-S59_dom_sf"/>
</dbReference>
<evidence type="ECO:0000313" key="14">
    <source>
        <dbReference type="EMBL" id="KAL3119098.1"/>
    </source>
</evidence>
<evidence type="ECO:0000256" key="9">
    <source>
        <dbReference type="ARBA" id="ARBA00023010"/>
    </source>
</evidence>
<evidence type="ECO:0000259" key="13">
    <source>
        <dbReference type="PROSITE" id="PS51434"/>
    </source>
</evidence>
<dbReference type="GO" id="GO:0005643">
    <property type="term" value="C:nuclear pore"/>
    <property type="evidence" value="ECO:0007669"/>
    <property type="project" value="UniProtKB-SubCell"/>
</dbReference>
<evidence type="ECO:0000256" key="1">
    <source>
        <dbReference type="ARBA" id="ARBA00004567"/>
    </source>
</evidence>
<dbReference type="EMBL" id="JBICBT010000258">
    <property type="protein sequence ID" value="KAL3119098.1"/>
    <property type="molecule type" value="Genomic_DNA"/>
</dbReference>
<protein>
    <recommendedName>
        <fullName evidence="4">Nuclear pore complex protein Nup98-Nup96</fullName>
    </recommendedName>
</protein>
<keyword evidence="10" id="KW-0906">Nuclear pore complex</keyword>
<evidence type="ECO:0000256" key="10">
    <source>
        <dbReference type="ARBA" id="ARBA00023132"/>
    </source>
</evidence>
<proteinExistence type="inferred from homology"/>
<evidence type="ECO:0000256" key="6">
    <source>
        <dbReference type="ARBA" id="ARBA00022813"/>
    </source>
</evidence>
<name>A0ABD2LVI6_9BILA</name>
<dbReference type="PANTHER" id="PTHR23198">
    <property type="entry name" value="NUCLEOPORIN"/>
    <property type="match status" value="1"/>
</dbReference>
<dbReference type="InterPro" id="IPR025574">
    <property type="entry name" value="Nucleoporin_FG_rpt"/>
</dbReference>
<feature type="region of interest" description="Disordered" evidence="12">
    <location>
        <begin position="699"/>
        <end position="739"/>
    </location>
</feature>
<feature type="region of interest" description="Disordered" evidence="12">
    <location>
        <begin position="593"/>
        <end position="616"/>
    </location>
</feature>
<dbReference type="Gene3D" id="1.10.10.2360">
    <property type="match status" value="1"/>
</dbReference>
<evidence type="ECO:0000256" key="8">
    <source>
        <dbReference type="ARBA" id="ARBA00022927"/>
    </source>
</evidence>
<keyword evidence="8" id="KW-0653">Protein transport</keyword>
<dbReference type="InterPro" id="IPR007230">
    <property type="entry name" value="Nup98_auto-Pept-S59_dom"/>
</dbReference>
<feature type="region of interest" description="Disordered" evidence="12">
    <location>
        <begin position="273"/>
        <end position="300"/>
    </location>
</feature>
<dbReference type="GO" id="GO:0006606">
    <property type="term" value="P:protein import into nucleus"/>
    <property type="evidence" value="ECO:0007669"/>
    <property type="project" value="UniProtKB-ARBA"/>
</dbReference>
<dbReference type="FunFam" id="1.10.10.2360:FF:000001">
    <property type="entry name" value="Nuclear pore complex protein Nup98-Nup96"/>
    <property type="match status" value="1"/>
</dbReference>
<evidence type="ECO:0000313" key="15">
    <source>
        <dbReference type="Proteomes" id="UP001620626"/>
    </source>
</evidence>
<evidence type="ECO:0000256" key="12">
    <source>
        <dbReference type="SAM" id="MobiDB-lite"/>
    </source>
</evidence>
<feature type="region of interest" description="Disordered" evidence="12">
    <location>
        <begin position="1401"/>
        <end position="1512"/>
    </location>
</feature>
<feature type="compositionally biased region" description="Polar residues" evidence="12">
    <location>
        <begin position="1421"/>
        <end position="1445"/>
    </location>
</feature>
<dbReference type="GO" id="GO:0051028">
    <property type="term" value="P:mRNA transport"/>
    <property type="evidence" value="ECO:0007669"/>
    <property type="project" value="UniProtKB-KW"/>
</dbReference>
<evidence type="ECO:0000256" key="11">
    <source>
        <dbReference type="ARBA" id="ARBA00023242"/>
    </source>
</evidence>
<dbReference type="Gene3D" id="3.30.1610.10">
    <property type="entry name" value="Peptidase S59, nucleoporin"/>
    <property type="match status" value="1"/>
</dbReference>
<evidence type="ECO:0000256" key="4">
    <source>
        <dbReference type="ARBA" id="ARBA00013472"/>
    </source>
</evidence>
<dbReference type="InterPro" id="IPR021967">
    <property type="entry name" value="Nup98_C"/>
</dbReference>
<dbReference type="Proteomes" id="UP001620626">
    <property type="component" value="Unassembled WGS sequence"/>
</dbReference>
<comment type="caution">
    <text evidence="14">The sequence shown here is derived from an EMBL/GenBank/DDBJ whole genome shotgun (WGS) entry which is preliminary data.</text>
</comment>
<evidence type="ECO:0000256" key="7">
    <source>
        <dbReference type="ARBA" id="ARBA00022816"/>
    </source>
</evidence>
<feature type="compositionally biased region" description="Basic and acidic residues" evidence="12">
    <location>
        <begin position="1473"/>
        <end position="1495"/>
    </location>
</feature>
<comment type="similarity">
    <text evidence="3">Belongs to the nucleoporin GLFG family.</text>
</comment>
<feature type="region of interest" description="Disordered" evidence="12">
    <location>
        <begin position="1354"/>
        <end position="1385"/>
    </location>
</feature>
<dbReference type="GO" id="GO:0031965">
    <property type="term" value="C:nuclear membrane"/>
    <property type="evidence" value="ECO:0007669"/>
    <property type="project" value="UniProtKB-SubCell"/>
</dbReference>
<keyword evidence="5" id="KW-0813">Transport</keyword>
<sequence>MKSGAGSLFGQQNTLGQQQGSLFSKPAGGFFSTTTSGATFPTATTTSSLFGGQTQTGGLFGAAKPAGTSMFGATSQPSGGLFGQQQPTNAFGATTTPGTGLFGQNKPSAFGQVSQPSIFGGQQQTTGSIFGGTAPSSVGGFGAATTTTTSLFGGQPQQSAFSFGQQPQQTAATTGLFGAKPAQQFGAFGATQPTSSFAAKFAPPIGEDQMQLKGTPHKVNTKQMCITSMKEYEHKSLEELRVEDYIAGRAKNTGATSAASTSLFGHQNVMGQPQQQQQGGLFGKPAGGLFSPATTSGATFPTATTTSSLFGGQTQTGGLFGAAKPAGTSMFGATSQPSGGLFGQQQPANAFGATTTPGTGLFGQNKPSAFGQVSQPSIFGGQQQTTGSIFGGTAPSSVGGFGAATTTTTSLFGGQPQQSVFSFGQQPQQTAATTGLFGAKPAQQFGAFGTPATQSTSLFGAPMSKIGTGSIFGSPQQQQQPPVGGLFGQQTGANLLQKPAQPSLFGTTSPQTGAGMFGTGFSQPSAFGAASAGSSPILLGSNVNVSAIQQAIISAQLSSLPYGDSPLLKSPAISPSKSADDIASLQKQFHLPNRRLDGPSIFGSPKSDKTPPAKQLDVTKNSTADLSASFLDQSLTYKPLVLLPSVGFGAALGLHQSPKLKSNRSDSMLRSMASEDEKNVKSLDISVVYETVQQSRLNEIDDSHLSSEIQNPPSRLEFQRTPEKSTRSEPSATSAEISTHIHSPLSETVPIQQMQPQPHQPSKEYRVKLIRPEYYCKPSAKELEECFREDGSLRIECGLTVGRVGYGSVFWKGPIQLAGSIDLDEIVHFRNKEVVVYPDETKRPEVGTGLNTAAEVSLERVWPIDPKTKQPIKDVEELRRLSFREKLERLCQRLDAEFRDYQPATGTWQFGVKHFSKYGFLEDDYEEGQHHQMMTTHNQNNNNATAKRPIVFYDTDDSEDTENRLDLSVFGDKEDTKLFQNGAVLQKKLKLDDTLFDSKKLLHHGTKEAKKRRYLVERVPKNVFKGIAGGLPIALKKSEVAFGPRGCRVTFSSNLLAAWSADLGSVSMRRLKVVPTIKDLFAKYKQKTGKTDLQLNALPSLSGGLISFDPPSVLLRLLDAFVMKSSRSADEGTKAERMILSLCDIICAKSDSAEERVVQRVQMGNWLKQQLNDRPQQRLCPSSSVFDLIFHHLVCGACEKAIATARQSRHYNLALLLSLFKCPSPKLIRDQVKKQLSVTDKKPTTAIGYTKILELLSDDWSDKRKQCLEGLDWLQILGVFIWYHSSPWTTLSDVVNRMEPLSVRSLSPPSSPYLFCFFFSVALYLSVGQPNGEFRPNQTMEAKEQTVFWVGEVATNSTGQQRKGARGGGRGKPPGEREGKAPGGGRVTAAAFIRWSRLPSQSANGCGVAGVGDRGKRNGDTNKNWQQRRGSPPTATTAEMAQNKKQIVGKEQMTVRRRGKGRERGRERKRGRVERGREGIWREEGMYEKENAGDERNEEGEREGEGEGGETG</sequence>
<feature type="compositionally biased region" description="Acidic residues" evidence="12">
    <location>
        <begin position="1496"/>
        <end position="1512"/>
    </location>
</feature>
<keyword evidence="9" id="KW-0811">Translocation</keyword>
<dbReference type="Gene3D" id="1.25.40.690">
    <property type="match status" value="1"/>
</dbReference>
<dbReference type="SUPFAM" id="SSF82215">
    <property type="entry name" value="C-terminal autoproteolytic domain of nucleoporin nup98"/>
    <property type="match status" value="1"/>
</dbReference>
<evidence type="ECO:0000256" key="5">
    <source>
        <dbReference type="ARBA" id="ARBA00022448"/>
    </source>
</evidence>
<dbReference type="PROSITE" id="PS51434">
    <property type="entry name" value="NUP_C"/>
    <property type="match status" value="1"/>
</dbReference>
<comment type="subcellular location">
    <subcellularLocation>
        <location evidence="2">Nucleus membrane</location>
        <topology evidence="2">Peripheral membrane protein</topology>
        <orientation evidence="2">Nucleoplasmic side</orientation>
    </subcellularLocation>
    <subcellularLocation>
        <location evidence="1">Nucleus</location>
        <location evidence="1">Nuclear pore complex</location>
    </subcellularLocation>
</comment>